<protein>
    <submittedName>
        <fullName evidence="4">RNA-binding protein</fullName>
    </submittedName>
</protein>
<gene>
    <name evidence="4" type="ORF">CRP01_37445</name>
</gene>
<evidence type="ECO:0000313" key="4">
    <source>
        <dbReference type="EMBL" id="PHN01353.1"/>
    </source>
</evidence>
<dbReference type="InterPro" id="IPR000504">
    <property type="entry name" value="RRM_dom"/>
</dbReference>
<dbReference type="OrthoDB" id="9798855at2"/>
<keyword evidence="5" id="KW-1185">Reference proteome</keyword>
<accession>A0A2D0N0W1</accession>
<dbReference type="EMBL" id="PDUD01000056">
    <property type="protein sequence ID" value="PHN01353.1"/>
    <property type="molecule type" value="Genomic_DNA"/>
</dbReference>
<dbReference type="SMART" id="SM00360">
    <property type="entry name" value="RRM"/>
    <property type="match status" value="1"/>
</dbReference>
<evidence type="ECO:0000259" key="3">
    <source>
        <dbReference type="PROSITE" id="PS50102"/>
    </source>
</evidence>
<dbReference type="Proteomes" id="UP000223913">
    <property type="component" value="Unassembled WGS sequence"/>
</dbReference>
<dbReference type="InterPro" id="IPR052462">
    <property type="entry name" value="SLIRP/GR-RBP-like"/>
</dbReference>
<name>A0A2D0N0W1_FLAN2</name>
<dbReference type="InterPro" id="IPR035979">
    <property type="entry name" value="RBD_domain_sf"/>
</dbReference>
<comment type="caution">
    <text evidence="4">The sequence shown here is derived from an EMBL/GenBank/DDBJ whole genome shotgun (WGS) entry which is preliminary data.</text>
</comment>
<dbReference type="PANTHER" id="PTHR48027">
    <property type="entry name" value="HETEROGENEOUS NUCLEAR RIBONUCLEOPROTEIN 87F-RELATED"/>
    <property type="match status" value="1"/>
</dbReference>
<dbReference type="InterPro" id="IPR012677">
    <property type="entry name" value="Nucleotide-bd_a/b_plait_sf"/>
</dbReference>
<dbReference type="Gene3D" id="3.30.70.330">
    <property type="match status" value="1"/>
</dbReference>
<feature type="domain" description="RRM" evidence="3">
    <location>
        <begin position="1"/>
        <end position="79"/>
    </location>
</feature>
<dbReference type="RefSeq" id="WP_099155222.1">
    <property type="nucleotide sequence ID" value="NZ_PDUD01000056.1"/>
</dbReference>
<dbReference type="PROSITE" id="PS50102">
    <property type="entry name" value="RRM"/>
    <property type="match status" value="1"/>
</dbReference>
<dbReference type="SUPFAM" id="SSF54928">
    <property type="entry name" value="RNA-binding domain, RBD"/>
    <property type="match status" value="1"/>
</dbReference>
<organism evidence="4 5">
    <name type="scientific">Flavilitoribacter nigricans (strain ATCC 23147 / DSM 23189 / NBRC 102662 / NCIMB 1420 / SS-2)</name>
    <name type="common">Lewinella nigricans</name>
    <dbReference type="NCBI Taxonomy" id="1122177"/>
    <lineage>
        <taxon>Bacteria</taxon>
        <taxon>Pseudomonadati</taxon>
        <taxon>Bacteroidota</taxon>
        <taxon>Saprospiria</taxon>
        <taxon>Saprospirales</taxon>
        <taxon>Lewinellaceae</taxon>
        <taxon>Flavilitoribacter</taxon>
    </lineage>
</organism>
<dbReference type="Pfam" id="PF00076">
    <property type="entry name" value="RRM_1"/>
    <property type="match status" value="1"/>
</dbReference>
<proteinExistence type="predicted"/>
<evidence type="ECO:0000313" key="5">
    <source>
        <dbReference type="Proteomes" id="UP000223913"/>
    </source>
</evidence>
<sequence>MNIFVARLNYDTQAGDLRYAFEEFGEVNSAKVITDHYTGQSKGYGFVEMPNDSEAREAIAELNDEYLDGRTIVVKKANPRNSRSSNTYSSTYSGSSY</sequence>
<dbReference type="AlphaFoldDB" id="A0A2D0N0W1"/>
<reference evidence="4 5" key="1">
    <citation type="submission" date="2017-10" db="EMBL/GenBank/DDBJ databases">
        <title>The draft genome sequence of Lewinella nigricans NBRC 102662.</title>
        <authorList>
            <person name="Wang K."/>
        </authorList>
    </citation>
    <scope>NUCLEOTIDE SEQUENCE [LARGE SCALE GENOMIC DNA]</scope>
    <source>
        <strain evidence="4 5">NBRC 102662</strain>
    </source>
</reference>
<feature type="region of interest" description="Disordered" evidence="2">
    <location>
        <begin position="77"/>
        <end position="97"/>
    </location>
</feature>
<keyword evidence="1" id="KW-0694">RNA-binding</keyword>
<dbReference type="GO" id="GO:0003723">
    <property type="term" value="F:RNA binding"/>
    <property type="evidence" value="ECO:0007669"/>
    <property type="project" value="UniProtKB-KW"/>
</dbReference>
<evidence type="ECO:0000256" key="2">
    <source>
        <dbReference type="SAM" id="MobiDB-lite"/>
    </source>
</evidence>
<feature type="compositionally biased region" description="Low complexity" evidence="2">
    <location>
        <begin position="80"/>
        <end position="97"/>
    </location>
</feature>
<evidence type="ECO:0000256" key="1">
    <source>
        <dbReference type="ARBA" id="ARBA00022884"/>
    </source>
</evidence>